<name>A0A177NQY8_9GAMM</name>
<dbReference type="PANTHER" id="PTHR36173:SF2">
    <property type="entry name" value="RIBONUCLEASE VAPC16"/>
    <property type="match status" value="1"/>
</dbReference>
<evidence type="ECO:0000259" key="1">
    <source>
        <dbReference type="Pfam" id="PF01850"/>
    </source>
</evidence>
<sequence length="137" mass="16056">MKPKAYLADTHCLLWFLDDHPNLPRSVLAEMQEPDNDVVFSQISLFEIAIKQKIGKLPDFTAELDAIYLQSLRAGFRFLPIQNAHLFGYHKIPLFEQHRDPFDRLLLASAYQENLILLSADNHFALYEQWVQVFWPQ</sequence>
<dbReference type="SUPFAM" id="SSF88723">
    <property type="entry name" value="PIN domain-like"/>
    <property type="match status" value="1"/>
</dbReference>
<dbReference type="STRING" id="702114.A1355_03645"/>
<dbReference type="AlphaFoldDB" id="A0A177NQY8"/>
<organism evidence="2 3">
    <name type="scientific">Methylomonas koyamae</name>
    <dbReference type="NCBI Taxonomy" id="702114"/>
    <lineage>
        <taxon>Bacteria</taxon>
        <taxon>Pseudomonadati</taxon>
        <taxon>Pseudomonadota</taxon>
        <taxon>Gammaproteobacteria</taxon>
        <taxon>Methylococcales</taxon>
        <taxon>Methylococcaceae</taxon>
        <taxon>Methylomonas</taxon>
    </lineage>
</organism>
<dbReference type="InterPro" id="IPR041705">
    <property type="entry name" value="PIN_Sll0205"/>
</dbReference>
<accession>A0A177NQY8</accession>
<evidence type="ECO:0000313" key="2">
    <source>
        <dbReference type="EMBL" id="OAI19733.1"/>
    </source>
</evidence>
<dbReference type="OrthoDB" id="9798990at2"/>
<dbReference type="Proteomes" id="UP000077628">
    <property type="component" value="Unassembled WGS sequence"/>
</dbReference>
<keyword evidence="3" id="KW-1185">Reference proteome</keyword>
<evidence type="ECO:0000313" key="3">
    <source>
        <dbReference type="Proteomes" id="UP000077628"/>
    </source>
</evidence>
<dbReference type="InterPro" id="IPR052919">
    <property type="entry name" value="TA_system_RNase"/>
</dbReference>
<reference evidence="3" key="1">
    <citation type="submission" date="2016-03" db="EMBL/GenBank/DDBJ databases">
        <authorList>
            <person name="Heylen K."/>
            <person name="De Vos P."/>
            <person name="Vekeman B."/>
        </authorList>
    </citation>
    <scope>NUCLEOTIDE SEQUENCE [LARGE SCALE GENOMIC DNA]</scope>
    <source>
        <strain evidence="3">R-45383</strain>
    </source>
</reference>
<dbReference type="CDD" id="cd09872">
    <property type="entry name" value="PIN_Sll0205-like"/>
    <property type="match status" value="1"/>
</dbReference>
<dbReference type="InterPro" id="IPR002716">
    <property type="entry name" value="PIN_dom"/>
</dbReference>
<protein>
    <recommendedName>
        <fullName evidence="1">PIN domain-containing protein</fullName>
    </recommendedName>
</protein>
<dbReference type="EMBL" id="LUUK01000154">
    <property type="protein sequence ID" value="OAI19733.1"/>
    <property type="molecule type" value="Genomic_DNA"/>
</dbReference>
<dbReference type="InterPro" id="IPR029060">
    <property type="entry name" value="PIN-like_dom_sf"/>
</dbReference>
<dbReference type="Pfam" id="PF01850">
    <property type="entry name" value="PIN"/>
    <property type="match status" value="1"/>
</dbReference>
<proteinExistence type="predicted"/>
<comment type="caution">
    <text evidence="2">The sequence shown here is derived from an EMBL/GenBank/DDBJ whole genome shotgun (WGS) entry which is preliminary data.</text>
</comment>
<dbReference type="RefSeq" id="WP_064027711.1">
    <property type="nucleotide sequence ID" value="NZ_LUUK01000154.1"/>
</dbReference>
<dbReference type="PANTHER" id="PTHR36173">
    <property type="entry name" value="RIBONUCLEASE VAPC16-RELATED"/>
    <property type="match status" value="1"/>
</dbReference>
<feature type="domain" description="PIN" evidence="1">
    <location>
        <begin position="6"/>
        <end position="125"/>
    </location>
</feature>
<dbReference type="Gene3D" id="3.40.50.1010">
    <property type="entry name" value="5'-nuclease"/>
    <property type="match status" value="1"/>
</dbReference>
<gene>
    <name evidence="2" type="ORF">A1355_03645</name>
</gene>